<protein>
    <recommendedName>
        <fullName evidence="8">Ubiquitin carboxyl-terminal hydrolase MINDY</fullName>
        <ecNumber evidence="8">3.4.19.12</ecNumber>
    </recommendedName>
</protein>
<dbReference type="InterPro" id="IPR025257">
    <property type="entry name" value="MINDY-3/4_CD"/>
</dbReference>
<name>A0ABP1S9J1_9HEXA</name>
<evidence type="ECO:0000256" key="9">
    <source>
        <dbReference type="SAM" id="MobiDB-lite"/>
    </source>
</evidence>
<comment type="function">
    <text evidence="2 8">Hydrolase that can remove 'Lys-48'-linked conjugated ubiquitin from proteins.</text>
</comment>
<evidence type="ECO:0000256" key="7">
    <source>
        <dbReference type="ARBA" id="ARBA00022807"/>
    </source>
</evidence>
<proteinExistence type="inferred from homology"/>
<organism evidence="11 12">
    <name type="scientific">Orchesella dallaii</name>
    <dbReference type="NCBI Taxonomy" id="48710"/>
    <lineage>
        <taxon>Eukaryota</taxon>
        <taxon>Metazoa</taxon>
        <taxon>Ecdysozoa</taxon>
        <taxon>Arthropoda</taxon>
        <taxon>Hexapoda</taxon>
        <taxon>Collembola</taxon>
        <taxon>Entomobryomorpha</taxon>
        <taxon>Entomobryoidea</taxon>
        <taxon>Orchesellidae</taxon>
        <taxon>Orchesellinae</taxon>
        <taxon>Orchesella</taxon>
    </lineage>
</organism>
<dbReference type="SUPFAM" id="SSF47473">
    <property type="entry name" value="EF-hand"/>
    <property type="match status" value="1"/>
</dbReference>
<keyword evidence="7 8" id="KW-0788">Thiol protease</keyword>
<feature type="region of interest" description="Disordered" evidence="9">
    <location>
        <begin position="116"/>
        <end position="143"/>
    </location>
</feature>
<dbReference type="EC" id="3.4.19.12" evidence="8"/>
<evidence type="ECO:0000313" key="12">
    <source>
        <dbReference type="Proteomes" id="UP001642540"/>
    </source>
</evidence>
<evidence type="ECO:0000256" key="1">
    <source>
        <dbReference type="ARBA" id="ARBA00000707"/>
    </source>
</evidence>
<dbReference type="PANTHER" id="PTHR12473:SF17">
    <property type="entry name" value="UBIQUITIN CARBOXYL-TERMINAL HYDROLASE MINDY-3"/>
    <property type="match status" value="1"/>
</dbReference>
<keyword evidence="6 8" id="KW-0378">Hydrolase</keyword>
<reference evidence="11 12" key="1">
    <citation type="submission" date="2024-08" db="EMBL/GenBank/DDBJ databases">
        <authorList>
            <person name="Cucini C."/>
            <person name="Frati F."/>
        </authorList>
    </citation>
    <scope>NUCLEOTIDE SEQUENCE [LARGE SCALE GENOMIC DNA]</scope>
</reference>
<keyword evidence="12" id="KW-1185">Reference proteome</keyword>
<dbReference type="Proteomes" id="UP001642540">
    <property type="component" value="Unassembled WGS sequence"/>
</dbReference>
<dbReference type="PANTHER" id="PTHR12473">
    <property type="entry name" value="UBIQUITIN CARBOXYL-TERMINAL HYDROLASE MINDY-4-RELATED"/>
    <property type="match status" value="1"/>
</dbReference>
<evidence type="ECO:0000256" key="3">
    <source>
        <dbReference type="ARBA" id="ARBA00011074"/>
    </source>
</evidence>
<evidence type="ECO:0000256" key="2">
    <source>
        <dbReference type="ARBA" id="ARBA00002107"/>
    </source>
</evidence>
<gene>
    <name evidence="11" type="ORF">ODALV1_LOCUS31342</name>
</gene>
<comment type="catalytic activity">
    <reaction evidence="1 8">
        <text>Thiol-dependent hydrolysis of ester, thioester, amide, peptide and isopeptide bonds formed by the C-terminal Gly of ubiquitin (a 76-residue protein attached to proteins as an intracellular targeting signal).</text>
        <dbReference type="EC" id="3.4.19.12"/>
    </reaction>
</comment>
<feature type="region of interest" description="Disordered" evidence="9">
    <location>
        <begin position="158"/>
        <end position="177"/>
    </location>
</feature>
<evidence type="ECO:0000256" key="4">
    <source>
        <dbReference type="ARBA" id="ARBA00022670"/>
    </source>
</evidence>
<evidence type="ECO:0000256" key="6">
    <source>
        <dbReference type="ARBA" id="ARBA00022801"/>
    </source>
</evidence>
<evidence type="ECO:0000259" key="10">
    <source>
        <dbReference type="PROSITE" id="PS50222"/>
    </source>
</evidence>
<feature type="compositionally biased region" description="Polar residues" evidence="9">
    <location>
        <begin position="130"/>
        <end position="143"/>
    </location>
</feature>
<dbReference type="Pfam" id="PF13898">
    <property type="entry name" value="MINDY-3_4_CD"/>
    <property type="match status" value="1"/>
</dbReference>
<sequence>MSAQQELAIIDPQIQEVKKILWGEHIKGDLFSRWSQGFIYSAEELTALVQTDGGPCAVIAPVQAFLLKQVLTDSKTIQNNFNEEQVDGLLCQALTEILQQVSSSTDANNVDQQLSLSEPIPNHSSPPPVTTNEQSCATTSNSLASPPKYSLVFLRKQEQHQQNVPEDTPESVAAPETEPAVAKKVTSAEDKFHSRLSLEKLNRIEDVHKRLLENVNLLKGEYGVLQFLYSVLLTKGVTSLVEEMSENNELIDPVHGHGSQCLINLLLTGRGVNYVWDNDQDLGGLTLKGICRRCEVGFLTVLERLRYCEVGSYLKNPKFPVWVVGSETHLTVIFSLDMRLVDPETPGERARRIFHSFDPDGNNFIQAVLLEDVMRTLDLYADPAYVDIMKKKLDPESLGIVLLEGFMDEFFPNEPLRGPDTFTLYHYNGLCRPSSNTKIRYKEGNAILLESNLGAVSDENKILTCLQTKWPSIDVQWVDGVTPSID</sequence>
<keyword evidence="5 8" id="KW-0833">Ubl conjugation pathway</keyword>
<evidence type="ECO:0000256" key="8">
    <source>
        <dbReference type="RuleBase" id="RU367088"/>
    </source>
</evidence>
<evidence type="ECO:0000256" key="5">
    <source>
        <dbReference type="ARBA" id="ARBA00022786"/>
    </source>
</evidence>
<dbReference type="InterPro" id="IPR002048">
    <property type="entry name" value="EF_hand_dom"/>
</dbReference>
<comment type="similarity">
    <text evidence="3 8">Belongs to the MINDY deubiquitinase family. FAM188 subfamily.</text>
</comment>
<evidence type="ECO:0000313" key="11">
    <source>
        <dbReference type="EMBL" id="CAL8148164.1"/>
    </source>
</evidence>
<dbReference type="PROSITE" id="PS50222">
    <property type="entry name" value="EF_HAND_2"/>
    <property type="match status" value="1"/>
</dbReference>
<dbReference type="SMART" id="SM01174">
    <property type="entry name" value="DUF4205"/>
    <property type="match status" value="1"/>
</dbReference>
<accession>A0ABP1S9J1</accession>
<dbReference type="InterPro" id="IPR039785">
    <property type="entry name" value="MINY3/4"/>
</dbReference>
<feature type="domain" description="EF-hand" evidence="10">
    <location>
        <begin position="345"/>
        <end position="380"/>
    </location>
</feature>
<comment type="caution">
    <text evidence="11">The sequence shown here is derived from an EMBL/GenBank/DDBJ whole genome shotgun (WGS) entry which is preliminary data.</text>
</comment>
<dbReference type="InterPro" id="IPR011992">
    <property type="entry name" value="EF-hand-dom_pair"/>
</dbReference>
<dbReference type="EMBL" id="CAXLJM020000166">
    <property type="protein sequence ID" value="CAL8148164.1"/>
    <property type="molecule type" value="Genomic_DNA"/>
</dbReference>
<keyword evidence="4 8" id="KW-0645">Protease</keyword>